<reference evidence="2 3" key="1">
    <citation type="journal article" date="2014" name="Mol. Biol. Evol.">
        <title>Massive expansion of Ubiquitination-related gene families within the Chlamydiae.</title>
        <authorList>
            <person name="Domman D."/>
            <person name="Collingro A."/>
            <person name="Lagkouvardos I."/>
            <person name="Gehre L."/>
            <person name="Weinmaier T."/>
            <person name="Rattei T."/>
            <person name="Subtil A."/>
            <person name="Horn M."/>
        </authorList>
    </citation>
    <scope>NUCLEOTIDE SEQUENCE [LARGE SCALE GENOMIC DNA]</scope>
    <source>
        <strain evidence="2 3">EI2</strain>
    </source>
</reference>
<dbReference type="Proteomes" id="UP000031465">
    <property type="component" value="Unassembled WGS sequence"/>
</dbReference>
<keyword evidence="1" id="KW-0472">Membrane</keyword>
<proteinExistence type="predicted"/>
<keyword evidence="1" id="KW-0812">Transmembrane</keyword>
<sequence length="198" mass="23055">MVPELKNNKRTRHDEIDELGNLMKFWQILDKFLDRFFVVLGAFLGSQIPEFLQQYVQRLAGHVDELKYIIDQLSQLASASNKTLEQYIQKFVHSSDLDFVKQGEFMQALVARWQNLNDSLRSLAQSSYFERPFVFLKEMNYPIAQETFYSYQAGINLTLEGLGYTAIGIIVGILLYQLISKIFKFGSQRVASFFRPRD</sequence>
<comment type="caution">
    <text evidence="2">The sequence shown here is derived from an EMBL/GenBank/DDBJ whole genome shotgun (WGS) entry which is preliminary data.</text>
</comment>
<evidence type="ECO:0008006" key="4">
    <source>
        <dbReference type="Google" id="ProtNLM"/>
    </source>
</evidence>
<dbReference type="AlphaFoldDB" id="A0A0C1JLI7"/>
<evidence type="ECO:0000313" key="3">
    <source>
        <dbReference type="Proteomes" id="UP000031465"/>
    </source>
</evidence>
<evidence type="ECO:0000256" key="1">
    <source>
        <dbReference type="SAM" id="Phobius"/>
    </source>
</evidence>
<dbReference type="EMBL" id="JSAN01000062">
    <property type="protein sequence ID" value="KIC72125.1"/>
    <property type="molecule type" value="Genomic_DNA"/>
</dbReference>
<gene>
    <name evidence="2" type="ORF">DB44_CP00030</name>
</gene>
<dbReference type="InterPro" id="IPR022584">
    <property type="entry name" value="DUF2937"/>
</dbReference>
<keyword evidence="1" id="KW-1133">Transmembrane helix</keyword>
<dbReference type="PIRSF" id="PIRSF029393">
    <property type="entry name" value="UCP029393"/>
    <property type="match status" value="1"/>
</dbReference>
<name>A0A0C1JLI7_9BACT</name>
<evidence type="ECO:0000313" key="2">
    <source>
        <dbReference type="EMBL" id="KIC72125.1"/>
    </source>
</evidence>
<dbReference type="InterPro" id="IPR016917">
    <property type="entry name" value="UCP029393"/>
</dbReference>
<dbReference type="Pfam" id="PF11157">
    <property type="entry name" value="DUF2937"/>
    <property type="match status" value="1"/>
</dbReference>
<protein>
    <recommendedName>
        <fullName evidence="4">DUF2937 family protein</fullName>
    </recommendedName>
</protein>
<accession>A0A0C1JLI7</accession>
<organism evidence="2 3">
    <name type="scientific">Candidatus Protochlamydia amoebophila</name>
    <dbReference type="NCBI Taxonomy" id="362787"/>
    <lineage>
        <taxon>Bacteria</taxon>
        <taxon>Pseudomonadati</taxon>
        <taxon>Chlamydiota</taxon>
        <taxon>Chlamydiia</taxon>
        <taxon>Parachlamydiales</taxon>
        <taxon>Parachlamydiaceae</taxon>
        <taxon>Candidatus Protochlamydia</taxon>
    </lineage>
</organism>
<dbReference type="PATRIC" id="fig|362787.3.peg.991"/>
<feature type="transmembrane region" description="Helical" evidence="1">
    <location>
        <begin position="161"/>
        <end position="179"/>
    </location>
</feature>